<dbReference type="EMBL" id="BTPU01000067">
    <property type="protein sequence ID" value="GMQ64282.1"/>
    <property type="molecule type" value="Genomic_DNA"/>
</dbReference>
<keyword evidence="1" id="KW-0645">Protease</keyword>
<accession>A0ACB5UNT1</accession>
<dbReference type="Proteomes" id="UP001374599">
    <property type="component" value="Unassembled WGS sequence"/>
</dbReference>
<reference evidence="1" key="1">
    <citation type="submission" date="2023-09" db="EMBL/GenBank/DDBJ databases">
        <title>Vallitalea sediminicola and Vallitalea maricola sp. nov., anaerobic bacteria isolated from marine sediment.</title>
        <authorList>
            <person name="Hirano S."/>
            <person name="Maeda A."/>
            <person name="Terahara T."/>
            <person name="Mori K."/>
            <person name="Hamada M."/>
            <person name="Matsumoto R."/>
            <person name="Kobayashi T."/>
        </authorList>
    </citation>
    <scope>NUCLEOTIDE SEQUENCE</scope>
    <source>
        <strain evidence="1">AN17-2</strain>
    </source>
</reference>
<organism evidence="1 2">
    <name type="scientific">Vallitalea maricola</name>
    <dbReference type="NCBI Taxonomy" id="3074433"/>
    <lineage>
        <taxon>Bacteria</taxon>
        <taxon>Bacillati</taxon>
        <taxon>Bacillota</taxon>
        <taxon>Clostridia</taxon>
        <taxon>Lachnospirales</taxon>
        <taxon>Vallitaleaceae</taxon>
        <taxon>Vallitalea</taxon>
    </lineage>
</organism>
<proteinExistence type="predicted"/>
<keyword evidence="1" id="KW-0031">Aminopeptidase</keyword>
<gene>
    <name evidence="1" type="ORF">AN2V17_35190</name>
</gene>
<evidence type="ECO:0000313" key="1">
    <source>
        <dbReference type="EMBL" id="GMQ64282.1"/>
    </source>
</evidence>
<evidence type="ECO:0000313" key="2">
    <source>
        <dbReference type="Proteomes" id="UP001374599"/>
    </source>
</evidence>
<protein>
    <submittedName>
        <fullName evidence="1">M18 family aminopeptidase</fullName>
    </submittedName>
</protein>
<sequence>MRTSMSYAKDLLTFIKNSPSPYHGVIEGKKLLDRAGFKELKMKDEWQMQRGGKYYIIPYSSTIIAFTVGELVDDMGYKIILSHTDSPSFKIKPISEIKTENYITLNTEVYGGPIYYTWLDRPLSLAGKVALKSDNLMKPTIKYIDFKKSVLTIPSLAIHMNRDVNEGVQFNPQKDTLPLIGQINDVLEKDNYLVSHIAKELDVEVDDILDFELFLYLIGEGNIVGINDEFAQSSRLDNLAMVYTSLSAIASTENKSGINIAACFDNEEIGSRTKQGADSVMFANILDRISLGLSRTKSKHYRMLDESFMISADAAHALHPNAVEKNDPTNKPLLNDGIVIKLSAKQSYATDCESTGVIQQLCGNINIPYQKYVNNSTIPGGKTLGPITTSYVPIKTVDVGVPMLAMHSVNELVGVKDLLSMDKLFSKFYSL</sequence>
<keyword evidence="1" id="KW-0378">Hydrolase</keyword>
<name>A0ACB5UNT1_9FIRM</name>
<keyword evidence="2" id="KW-1185">Reference proteome</keyword>
<comment type="caution">
    <text evidence="1">The sequence shown here is derived from an EMBL/GenBank/DDBJ whole genome shotgun (WGS) entry which is preliminary data.</text>
</comment>